<dbReference type="FunFam" id="1.10.238.10:FF:000178">
    <property type="entry name" value="Calmodulin-2 A"/>
    <property type="match status" value="1"/>
</dbReference>
<keyword evidence="3" id="KW-0472">Membrane</keyword>
<dbReference type="Pfam" id="PF00595">
    <property type="entry name" value="PDZ"/>
    <property type="match status" value="3"/>
</dbReference>
<dbReference type="GO" id="GO:0097120">
    <property type="term" value="P:receptor localization to synapse"/>
    <property type="evidence" value="ECO:0007669"/>
    <property type="project" value="TreeGrafter"/>
</dbReference>
<evidence type="ECO:0000256" key="2">
    <source>
        <dbReference type="ARBA" id="ARBA00022737"/>
    </source>
</evidence>
<gene>
    <name evidence="7" type="ORF">PMEA_00016554</name>
</gene>
<dbReference type="GO" id="GO:0016323">
    <property type="term" value="C:basolateral plasma membrane"/>
    <property type="evidence" value="ECO:0007669"/>
    <property type="project" value="TreeGrafter"/>
</dbReference>
<accession>A0AAU9VTZ6</accession>
<feature type="region of interest" description="Disordered" evidence="4">
    <location>
        <begin position="1"/>
        <end position="32"/>
    </location>
</feature>
<dbReference type="SUPFAM" id="SSF47473">
    <property type="entry name" value="EF-hand"/>
    <property type="match status" value="2"/>
</dbReference>
<dbReference type="InterPro" id="IPR011992">
    <property type="entry name" value="EF-hand-dom_pair"/>
</dbReference>
<dbReference type="Gene3D" id="2.30.42.10">
    <property type="match status" value="4"/>
</dbReference>
<feature type="domain" description="PDZ" evidence="5">
    <location>
        <begin position="619"/>
        <end position="708"/>
    </location>
</feature>
<dbReference type="PROSITE" id="PS50106">
    <property type="entry name" value="PDZ"/>
    <property type="match status" value="4"/>
</dbReference>
<dbReference type="AlphaFoldDB" id="A0AAU9VTZ6"/>
<evidence type="ECO:0008006" key="9">
    <source>
        <dbReference type="Google" id="ProtNLM"/>
    </source>
</evidence>
<dbReference type="Pfam" id="PF13499">
    <property type="entry name" value="EF-hand_7"/>
    <property type="match status" value="3"/>
</dbReference>
<dbReference type="InterPro" id="IPR002048">
    <property type="entry name" value="EF_hand_dom"/>
</dbReference>
<dbReference type="GO" id="GO:0005509">
    <property type="term" value="F:calcium ion binding"/>
    <property type="evidence" value="ECO:0007669"/>
    <property type="project" value="InterPro"/>
</dbReference>
<dbReference type="GO" id="GO:0043113">
    <property type="term" value="P:receptor clustering"/>
    <property type="evidence" value="ECO:0007669"/>
    <property type="project" value="TreeGrafter"/>
</dbReference>
<sequence>MAVRRGKFRAFLKSKNPTDESHDEKNSSTNTQDIEIEVEVSVGPRGEISDADVEIAGGNDQPYIPGNPGLFITDIRPGGEADKLLSPGCQIVKIEDVDVTNVPRQVADSLLEFADKWARLHVRMPKGLDEVSEVSSKVVSWGTVTFDTDNSDSGVGSTSGILEKEFKSNLDASEKVTVKIAVGLWGQLLPLDFEIYGGQDEKSIDGDTGIFIKEIKEDSSLSKDVKVGDKIFKVNGIDVTNVPQHAFFNLLRGADKVVKMQIAKTSVAKDDTEIRVFEDEETGENERIIEISTGPKGRIGKLGLKINGGRDRPVVPGDPGIFITAVKRGSLLKRVIGPGDKILKIDGANVTNVPLRVAFDKIKEADRRVRLHIKKADTSEHDISERKRKSFAQQAARSFSEEQLQEYKTAFSVYDRTGSGKISLKQVMQLCRSLGYNLTSTDRDVITTEYSLTGDGKISFLDFIPIITKISSFHQSDSDLMDAFEVFDREEKGFFRLHELEDALKKMPGSGEMTEDELADILQLADPDGDGHVIFEGCKQSQFSLSLSLQVNATPDERAQDRNIAEHTFHGVKGHLGPENNNKPETKNKKMLHAAKMVQQMTNVTTFLSSLKKEPDYVFVDIPKHPDDRAADLGFTLHGGTGSPVIHGDLGIFIDKVIPGSLVDKKLSPGDRILSINGLNVTKVPLTYARQAVRKARGTVKLYVKKAPKRQQIINKAIRKENEQDVPLFSDEQIEEFEDAFSVYDVQGTGRIKLGAVFPLIRSLGYNPLEAKVWVFMNELDLTANRKLKFEEFVRLMEALIIDENENEEPSLDSIRVFDPEELGFIGSEDLKIALKSMPGSAYMSDFELRDILQKADPDKDGKIDIQGNYLKGYSYL</sequence>
<organism evidence="7 8">
    <name type="scientific">Pocillopora meandrina</name>
    <dbReference type="NCBI Taxonomy" id="46732"/>
    <lineage>
        <taxon>Eukaryota</taxon>
        <taxon>Metazoa</taxon>
        <taxon>Cnidaria</taxon>
        <taxon>Anthozoa</taxon>
        <taxon>Hexacorallia</taxon>
        <taxon>Scleractinia</taxon>
        <taxon>Astrocoeniina</taxon>
        <taxon>Pocilloporidae</taxon>
        <taxon>Pocillopora</taxon>
    </lineage>
</organism>
<feature type="domain" description="PDZ" evidence="5">
    <location>
        <begin position="177"/>
        <end position="266"/>
    </location>
</feature>
<feature type="domain" description="EF-hand" evidence="6">
    <location>
        <begin position="732"/>
        <end position="767"/>
    </location>
</feature>
<feature type="domain" description="EF-hand" evidence="6">
    <location>
        <begin position="402"/>
        <end position="437"/>
    </location>
</feature>
<comment type="caution">
    <text evidence="7">The sequence shown here is derived from an EMBL/GenBank/DDBJ whole genome shotgun (WGS) entry which is preliminary data.</text>
</comment>
<dbReference type="SUPFAM" id="SSF50156">
    <property type="entry name" value="PDZ domain-like"/>
    <property type="match status" value="4"/>
</dbReference>
<feature type="domain" description="PDZ" evidence="5">
    <location>
        <begin position="288"/>
        <end position="377"/>
    </location>
</feature>
<evidence type="ECO:0000256" key="3">
    <source>
        <dbReference type="ARBA" id="ARBA00023136"/>
    </source>
</evidence>
<feature type="compositionally biased region" description="Basic and acidic residues" evidence="4">
    <location>
        <begin position="16"/>
        <end position="26"/>
    </location>
</feature>
<dbReference type="EMBL" id="CALNXJ010000003">
    <property type="protein sequence ID" value="CAH3035919.1"/>
    <property type="molecule type" value="Genomic_DNA"/>
</dbReference>
<dbReference type="Gene3D" id="1.10.238.10">
    <property type="entry name" value="EF-hand"/>
    <property type="match status" value="3"/>
</dbReference>
<proteinExistence type="predicted"/>
<dbReference type="GO" id="GO:0030054">
    <property type="term" value="C:cell junction"/>
    <property type="evidence" value="ECO:0007669"/>
    <property type="project" value="TreeGrafter"/>
</dbReference>
<feature type="non-terminal residue" evidence="7">
    <location>
        <position position="877"/>
    </location>
</feature>
<evidence type="ECO:0000256" key="1">
    <source>
        <dbReference type="ARBA" id="ARBA00004370"/>
    </source>
</evidence>
<dbReference type="GO" id="GO:0045197">
    <property type="term" value="P:establishment or maintenance of epithelial cell apical/basal polarity"/>
    <property type="evidence" value="ECO:0007669"/>
    <property type="project" value="TreeGrafter"/>
</dbReference>
<evidence type="ECO:0000313" key="7">
    <source>
        <dbReference type="EMBL" id="CAH3035919.1"/>
    </source>
</evidence>
<dbReference type="GO" id="GO:0019901">
    <property type="term" value="F:protein kinase binding"/>
    <property type="evidence" value="ECO:0007669"/>
    <property type="project" value="TreeGrafter"/>
</dbReference>
<evidence type="ECO:0000313" key="8">
    <source>
        <dbReference type="Proteomes" id="UP001159428"/>
    </source>
</evidence>
<dbReference type="Proteomes" id="UP001159428">
    <property type="component" value="Unassembled WGS sequence"/>
</dbReference>
<dbReference type="CDD" id="cd00136">
    <property type="entry name" value="PDZ_canonical"/>
    <property type="match status" value="1"/>
</dbReference>
<comment type="subcellular location">
    <subcellularLocation>
        <location evidence="1">Membrane</location>
    </subcellularLocation>
</comment>
<evidence type="ECO:0000256" key="4">
    <source>
        <dbReference type="SAM" id="MobiDB-lite"/>
    </source>
</evidence>
<feature type="domain" description="PDZ" evidence="5">
    <location>
        <begin position="37"/>
        <end position="126"/>
    </location>
</feature>
<feature type="domain" description="EF-hand" evidence="6">
    <location>
        <begin position="475"/>
        <end position="510"/>
    </location>
</feature>
<protein>
    <recommendedName>
        <fullName evidence="9">Calmodulin</fullName>
    </recommendedName>
</protein>
<dbReference type="InterPro" id="IPR001478">
    <property type="entry name" value="PDZ"/>
</dbReference>
<keyword evidence="8" id="KW-1185">Reference proteome</keyword>
<dbReference type="SMART" id="SM00228">
    <property type="entry name" value="PDZ"/>
    <property type="match status" value="4"/>
</dbReference>
<evidence type="ECO:0000259" key="5">
    <source>
        <dbReference type="PROSITE" id="PS50106"/>
    </source>
</evidence>
<evidence type="ECO:0000259" key="6">
    <source>
        <dbReference type="PROSITE" id="PS50222"/>
    </source>
</evidence>
<feature type="compositionally biased region" description="Basic residues" evidence="4">
    <location>
        <begin position="1"/>
        <end position="12"/>
    </location>
</feature>
<dbReference type="SMART" id="SM00054">
    <property type="entry name" value="EFh"/>
    <property type="match status" value="6"/>
</dbReference>
<reference evidence="7 8" key="1">
    <citation type="submission" date="2022-05" db="EMBL/GenBank/DDBJ databases">
        <authorList>
            <consortium name="Genoscope - CEA"/>
            <person name="William W."/>
        </authorList>
    </citation>
    <scope>NUCLEOTIDE SEQUENCE [LARGE SCALE GENOMIC DNA]</scope>
</reference>
<dbReference type="InterPro" id="IPR050614">
    <property type="entry name" value="Synaptic_Scaffolding_LAP-MAGUK"/>
</dbReference>
<name>A0AAU9VTZ6_9CNID</name>
<dbReference type="PANTHER" id="PTHR23119">
    <property type="entry name" value="DISCS LARGE"/>
    <property type="match status" value="1"/>
</dbReference>
<dbReference type="PANTHER" id="PTHR23119:SF51">
    <property type="entry name" value="DISKS LARGE 1 TUMOR SUPPRESSOR PROTEIN"/>
    <property type="match status" value="1"/>
</dbReference>
<dbReference type="InterPro" id="IPR036034">
    <property type="entry name" value="PDZ_sf"/>
</dbReference>
<keyword evidence="2" id="KW-0677">Repeat</keyword>
<dbReference type="GO" id="GO:0098609">
    <property type="term" value="P:cell-cell adhesion"/>
    <property type="evidence" value="ECO:0007669"/>
    <property type="project" value="TreeGrafter"/>
</dbReference>
<dbReference type="CDD" id="cd00051">
    <property type="entry name" value="EFh"/>
    <property type="match status" value="1"/>
</dbReference>
<dbReference type="FunFam" id="1.10.238.10:FF:000001">
    <property type="entry name" value="Calmodulin 1"/>
    <property type="match status" value="1"/>
</dbReference>
<dbReference type="PROSITE" id="PS50222">
    <property type="entry name" value="EF_HAND_2"/>
    <property type="match status" value="3"/>
</dbReference>
<dbReference type="GO" id="GO:0043226">
    <property type="term" value="C:organelle"/>
    <property type="evidence" value="ECO:0007669"/>
    <property type="project" value="UniProtKB-ARBA"/>
</dbReference>